<keyword evidence="5" id="KW-0548">Nucleotidyltransferase</keyword>
<dbReference type="Gene3D" id="1.10.1410.40">
    <property type="match status" value="1"/>
</dbReference>
<dbReference type="Pfam" id="PF20266">
    <property type="entry name" value="Mab-21_C"/>
    <property type="match status" value="1"/>
</dbReference>
<keyword evidence="4" id="KW-0808">Transferase</keyword>
<keyword evidence="10" id="KW-0342">GTP-binding</keyword>
<dbReference type="SMART" id="SM01265">
    <property type="entry name" value="Mab-21"/>
    <property type="match status" value="1"/>
</dbReference>
<dbReference type="GO" id="GO:0016779">
    <property type="term" value="F:nucleotidyltransferase activity"/>
    <property type="evidence" value="ECO:0007669"/>
    <property type="project" value="UniProtKB-KW"/>
</dbReference>
<name>A0A1L8EAX7_HAEIR</name>
<sequence length="426" mass="49952">MLAGLQPNLEGILININKFINIDKDREQYATHFEALKIHIFGNLRKFEPFGSLFRGYQMGGSYGDNLKVSTPNEFDLVFHIQFPENKLINVLEDSDLPGNVHLDFTKVLHKIHKETQNAIIYKYLKGRWLDERNYLIVNKLQAYFQSCFSKVLAADMNSSFRLSKLKYTRQGPAHTIEVLGHGFQYSVDFVPGILLDEKQSVVRANVGQWEAIPKPIHSAANRNYTSFRSSFYRQEQKLINFNYNLKNALRIMKKFRDAHPNMHNMKSYYIKTIFLWKISRENQSYWKNSLMHIILEMFGDMQKTLIDENLPFYWDQRLNMYDRLSSIQLREMLQCVASAKRELDAAANCLSIHAQKRVFKLFLNRNEREACMESNNKVNQRKLETKEEKDLEMKEKVNSLNVNIISMDQNDMKAIDKPTSSCNIT</sequence>
<evidence type="ECO:0000313" key="14">
    <source>
        <dbReference type="EMBL" id="JAV15772.1"/>
    </source>
</evidence>
<evidence type="ECO:0000256" key="11">
    <source>
        <dbReference type="ARBA" id="ARBA00023211"/>
    </source>
</evidence>
<evidence type="ECO:0000256" key="7">
    <source>
        <dbReference type="ARBA" id="ARBA00022741"/>
    </source>
</evidence>
<evidence type="ECO:0000256" key="3">
    <source>
        <dbReference type="ARBA" id="ARBA00008307"/>
    </source>
</evidence>
<keyword evidence="7" id="KW-0547">Nucleotide-binding</keyword>
<evidence type="ECO:0000256" key="1">
    <source>
        <dbReference type="ARBA" id="ARBA00001936"/>
    </source>
</evidence>
<dbReference type="Gene3D" id="3.30.460.90">
    <property type="match status" value="1"/>
</dbReference>
<comment type="cofactor">
    <cofactor evidence="2">
        <name>Mg(2+)</name>
        <dbReference type="ChEBI" id="CHEBI:18420"/>
    </cofactor>
</comment>
<comment type="similarity">
    <text evidence="3">Belongs to the mab-21 family.</text>
</comment>
<evidence type="ECO:0000256" key="8">
    <source>
        <dbReference type="ARBA" id="ARBA00022840"/>
    </source>
</evidence>
<evidence type="ECO:0000256" key="4">
    <source>
        <dbReference type="ARBA" id="ARBA00022679"/>
    </source>
</evidence>
<evidence type="ECO:0000256" key="5">
    <source>
        <dbReference type="ARBA" id="ARBA00022695"/>
    </source>
</evidence>
<dbReference type="PANTHER" id="PTHR10656">
    <property type="entry name" value="CELL FATE DETERMINING PROTEIN MAB21-RELATED"/>
    <property type="match status" value="1"/>
</dbReference>
<keyword evidence="8" id="KW-0067">ATP-binding</keyword>
<dbReference type="InterPro" id="IPR046906">
    <property type="entry name" value="Mab-21_HhH/H2TH-like"/>
</dbReference>
<evidence type="ECO:0000256" key="6">
    <source>
        <dbReference type="ARBA" id="ARBA00022723"/>
    </source>
</evidence>
<dbReference type="GO" id="GO:0046872">
    <property type="term" value="F:metal ion binding"/>
    <property type="evidence" value="ECO:0007669"/>
    <property type="project" value="UniProtKB-KW"/>
</dbReference>
<keyword evidence="9" id="KW-0460">Magnesium</keyword>
<dbReference type="AlphaFoldDB" id="A0A1L8EAX7"/>
<reference evidence="14" key="1">
    <citation type="submission" date="2017-01" db="EMBL/GenBank/DDBJ databases">
        <title>An insight into the sialome and mialome of the horn fly, Haematobia irritans.</title>
        <authorList>
            <person name="Breijo M."/>
            <person name="Boiani M."/>
            <person name="Ures X."/>
            <person name="Rocha S."/>
            <person name="Sequeira M."/>
            <person name="Ribeiro J.M."/>
        </authorList>
    </citation>
    <scope>NUCLEOTIDE SEQUENCE</scope>
</reference>
<evidence type="ECO:0000259" key="13">
    <source>
        <dbReference type="Pfam" id="PF20266"/>
    </source>
</evidence>
<evidence type="ECO:0000259" key="12">
    <source>
        <dbReference type="Pfam" id="PF03281"/>
    </source>
</evidence>
<dbReference type="Pfam" id="PF03281">
    <property type="entry name" value="Mab-21"/>
    <property type="match status" value="1"/>
</dbReference>
<evidence type="ECO:0000256" key="9">
    <source>
        <dbReference type="ARBA" id="ARBA00022842"/>
    </source>
</evidence>
<evidence type="ECO:0000256" key="2">
    <source>
        <dbReference type="ARBA" id="ARBA00001946"/>
    </source>
</evidence>
<organism evidence="14">
    <name type="scientific">Haematobia irritans</name>
    <name type="common">Horn fly</name>
    <name type="synonym">Conops irritans</name>
    <dbReference type="NCBI Taxonomy" id="7368"/>
    <lineage>
        <taxon>Eukaryota</taxon>
        <taxon>Metazoa</taxon>
        <taxon>Ecdysozoa</taxon>
        <taxon>Arthropoda</taxon>
        <taxon>Hexapoda</taxon>
        <taxon>Insecta</taxon>
        <taxon>Pterygota</taxon>
        <taxon>Neoptera</taxon>
        <taxon>Endopterygota</taxon>
        <taxon>Diptera</taxon>
        <taxon>Brachycera</taxon>
        <taxon>Muscomorpha</taxon>
        <taxon>Muscoidea</taxon>
        <taxon>Muscidae</taxon>
        <taxon>Haematobia</taxon>
    </lineage>
</organism>
<dbReference type="GO" id="GO:0005524">
    <property type="term" value="F:ATP binding"/>
    <property type="evidence" value="ECO:0007669"/>
    <property type="project" value="UniProtKB-KW"/>
</dbReference>
<keyword evidence="6" id="KW-0479">Metal-binding</keyword>
<comment type="cofactor">
    <cofactor evidence="1">
        <name>Mn(2+)</name>
        <dbReference type="ChEBI" id="CHEBI:29035"/>
    </cofactor>
</comment>
<dbReference type="PANTHER" id="PTHR10656:SF42">
    <property type="entry name" value="CYCLIC GMP-AMP SYNTHASE-LIKE PROTEIN-RELATED"/>
    <property type="match status" value="1"/>
</dbReference>
<dbReference type="EMBL" id="GFDG01003027">
    <property type="protein sequence ID" value="JAV15772.1"/>
    <property type="molecule type" value="Transcribed_RNA"/>
</dbReference>
<evidence type="ECO:0000256" key="10">
    <source>
        <dbReference type="ARBA" id="ARBA00023134"/>
    </source>
</evidence>
<dbReference type="InterPro" id="IPR046903">
    <property type="entry name" value="Mab-21-like_nuc_Trfase"/>
</dbReference>
<keyword evidence="11" id="KW-0464">Manganese</keyword>
<proteinExistence type="inferred from homology"/>
<feature type="domain" description="Mab-21-like nucleotidyltransferase" evidence="12">
    <location>
        <begin position="63"/>
        <end position="240"/>
    </location>
</feature>
<dbReference type="GO" id="GO:0005525">
    <property type="term" value="F:GTP binding"/>
    <property type="evidence" value="ECO:0007669"/>
    <property type="project" value="UniProtKB-KW"/>
</dbReference>
<dbReference type="InterPro" id="IPR024810">
    <property type="entry name" value="MAB21L/cGLR"/>
</dbReference>
<protein>
    <submittedName>
        <fullName evidence="14">Uncharacterized protein</fullName>
    </submittedName>
</protein>
<accession>A0A1L8EAX7</accession>
<feature type="domain" description="Mab-21-like HhH/H2TH-like" evidence="13">
    <location>
        <begin position="246"/>
        <end position="338"/>
    </location>
</feature>